<dbReference type="InterPro" id="IPR005821">
    <property type="entry name" value="Ion_trans_dom"/>
</dbReference>
<comment type="caution">
    <text evidence="9">The sequence shown here is derived from an EMBL/GenBank/DDBJ whole genome shotgun (WGS) entry which is preliminary data.</text>
</comment>
<keyword evidence="3 6" id="KW-1133">Transmembrane helix</keyword>
<evidence type="ECO:0000259" key="7">
    <source>
        <dbReference type="Pfam" id="PF00520"/>
    </source>
</evidence>
<feature type="transmembrane region" description="Helical" evidence="6">
    <location>
        <begin position="731"/>
        <end position="751"/>
    </location>
</feature>
<accession>A0A815SYY3</accession>
<feature type="domain" description="TRPM SLOG" evidence="8">
    <location>
        <begin position="41"/>
        <end position="163"/>
    </location>
</feature>
<evidence type="ECO:0000256" key="2">
    <source>
        <dbReference type="ARBA" id="ARBA00022692"/>
    </source>
</evidence>
<keyword evidence="5" id="KW-0040">ANK repeat</keyword>
<dbReference type="PANTHER" id="PTHR13800:SF12">
    <property type="entry name" value="TRANSIENT RECEPTOR POTENTIAL CATION CHANNEL SUBFAMILY M MEMBER-LIKE 2"/>
    <property type="match status" value="1"/>
</dbReference>
<keyword evidence="2 6" id="KW-0812">Transmembrane</keyword>
<dbReference type="InterPro" id="IPR050927">
    <property type="entry name" value="TRPM"/>
</dbReference>
<sequence length="919" mass="106075">SWYYATNYRQLIQQRPVKLSSVGGIMPTSTFSTVADREKLYRNCVPQKKPSSCPLDPNHTHFILLDDKCGENDETWEQYGYPVRADLTIQLRAEIEQEARCSSHYRQNYKIPIIQILIEGGPSSLLTVVEAVMHETPVVVIEGTGRAANFIPQVYKALYGNQKTYVPPGDNNADLERVIEEARREIITESNEKCFRDMIRSEKGFFLINTILLCPDDPEFKLSDAILQALFRATSMPKHEISDAHVQKFKLAMAWNKFDLAVSDMLIENVKTQWTDVQLDSALIHAIQHGSVQFVELLIEQGASFDRLRRLINIKDLYKKKTGLPLSKKEIIIDDSNKQEMYYEQYLNMEALQTIEFSQGKKVSHPSNVDIYGTIENPLEQTINLNGFVVFNGDDVIRRNGYVKQVSIVFSNSHNPLVTKDMSGHVVLYVLSPTSDTHSFQVVDISKTDINNCEYDHNKLILHIDNSSIYVEQGQYLAIGFDKKSCSPSYLDAQSSCYTLDIDVVNRVYMTNASIEFQRSPGRAAISFQIILTSAEILTLRLNVQFSGRRSWPRRIIYDRLKDFFGRRAIIRYYYNIIFYVLMLCLFSFVMLVDYFPYNNNRGKRSGYSIGISIPEIILHLCIWGLIIEEAVEFGIHYRQQKKSTSHIRTIISSYFLDDRWNILDAVAIYIYLVGFITRFIVIEQVFAISKIFMCIDLFLWYLRILHLFFAYERLGPKLLMIFNTMKDLAFFIYFIFVFLVAYSISSFALITTPHLIRWIPNENGAPSRTYNIIQNRTDFSAWSLLRNVIDWGVWKIYGQVDLIEYRQVSEATLTVAGDAYGNSAFVLTIIFVCISNVLLLNVLVALFNITLTKTNINAQKDWGYHRFLLVREKCRHNIRSCKSLHFDGCASISDNSFSYRKQINEVSYDMQQSLKLSS</sequence>
<proteinExistence type="predicted"/>
<dbReference type="Pfam" id="PF18139">
    <property type="entry name" value="LSDAT_euk"/>
    <property type="match status" value="1"/>
</dbReference>
<evidence type="ECO:0000313" key="9">
    <source>
        <dbReference type="EMBL" id="CAF1498349.1"/>
    </source>
</evidence>
<keyword evidence="4 6" id="KW-0472">Membrane</keyword>
<dbReference type="AlphaFoldDB" id="A0A815SYY3"/>
<evidence type="ECO:0000256" key="4">
    <source>
        <dbReference type="ARBA" id="ARBA00023136"/>
    </source>
</evidence>
<evidence type="ECO:0000313" key="10">
    <source>
        <dbReference type="Proteomes" id="UP000663889"/>
    </source>
</evidence>
<feature type="transmembrane region" description="Helical" evidence="6">
    <location>
        <begin position="663"/>
        <end position="682"/>
    </location>
</feature>
<feature type="non-terminal residue" evidence="9">
    <location>
        <position position="1"/>
    </location>
</feature>
<evidence type="ECO:0000259" key="8">
    <source>
        <dbReference type="Pfam" id="PF18139"/>
    </source>
</evidence>
<protein>
    <recommendedName>
        <fullName evidence="11">Transient receptor potential cation channel subfamily M member 2</fullName>
    </recommendedName>
</protein>
<gene>
    <name evidence="9" type="ORF">SEV965_LOCUS35939</name>
</gene>
<evidence type="ECO:0000256" key="3">
    <source>
        <dbReference type="ARBA" id="ARBA00022989"/>
    </source>
</evidence>
<dbReference type="EMBL" id="CAJNOU010006163">
    <property type="protein sequence ID" value="CAF1498349.1"/>
    <property type="molecule type" value="Genomic_DNA"/>
</dbReference>
<feature type="domain" description="Ion transport" evidence="7">
    <location>
        <begin position="573"/>
        <end position="854"/>
    </location>
</feature>
<evidence type="ECO:0008006" key="11">
    <source>
        <dbReference type="Google" id="ProtNLM"/>
    </source>
</evidence>
<feature type="transmembrane region" description="Helical" evidence="6">
    <location>
        <begin position="617"/>
        <end position="636"/>
    </location>
</feature>
<name>A0A815SYY3_9BILA</name>
<evidence type="ECO:0000256" key="6">
    <source>
        <dbReference type="SAM" id="Phobius"/>
    </source>
</evidence>
<dbReference type="Pfam" id="PF00520">
    <property type="entry name" value="Ion_trans"/>
    <property type="match status" value="1"/>
</dbReference>
<reference evidence="9" key="1">
    <citation type="submission" date="2021-02" db="EMBL/GenBank/DDBJ databases">
        <authorList>
            <person name="Nowell W R."/>
        </authorList>
    </citation>
    <scope>NUCLEOTIDE SEQUENCE</scope>
</reference>
<dbReference type="InterPro" id="IPR002110">
    <property type="entry name" value="Ankyrin_rpt"/>
</dbReference>
<dbReference type="PANTHER" id="PTHR13800">
    <property type="entry name" value="TRANSIENT RECEPTOR POTENTIAL CATION CHANNEL, SUBFAMILY M, MEMBER 6"/>
    <property type="match status" value="1"/>
</dbReference>
<dbReference type="InterPro" id="IPR041491">
    <property type="entry name" value="TRPM_SLOG"/>
</dbReference>
<organism evidence="9 10">
    <name type="scientific">Rotaria sordida</name>
    <dbReference type="NCBI Taxonomy" id="392033"/>
    <lineage>
        <taxon>Eukaryota</taxon>
        <taxon>Metazoa</taxon>
        <taxon>Spiralia</taxon>
        <taxon>Gnathifera</taxon>
        <taxon>Rotifera</taxon>
        <taxon>Eurotatoria</taxon>
        <taxon>Bdelloidea</taxon>
        <taxon>Philodinida</taxon>
        <taxon>Philodinidae</taxon>
        <taxon>Rotaria</taxon>
    </lineage>
</organism>
<evidence type="ECO:0000256" key="1">
    <source>
        <dbReference type="ARBA" id="ARBA00004141"/>
    </source>
</evidence>
<feature type="transmembrane region" description="Helical" evidence="6">
    <location>
        <begin position="577"/>
        <end position="597"/>
    </location>
</feature>
<feature type="repeat" description="ANK" evidence="5">
    <location>
        <begin position="278"/>
        <end position="310"/>
    </location>
</feature>
<feature type="transmembrane region" description="Helical" evidence="6">
    <location>
        <begin position="825"/>
        <end position="848"/>
    </location>
</feature>
<dbReference type="GO" id="GO:0005886">
    <property type="term" value="C:plasma membrane"/>
    <property type="evidence" value="ECO:0007669"/>
    <property type="project" value="TreeGrafter"/>
</dbReference>
<comment type="subcellular location">
    <subcellularLocation>
        <location evidence="1">Membrane</location>
        <topology evidence="1">Multi-pass membrane protein</topology>
    </subcellularLocation>
</comment>
<evidence type="ECO:0000256" key="5">
    <source>
        <dbReference type="PROSITE-ProRule" id="PRU00023"/>
    </source>
</evidence>
<dbReference type="PROSITE" id="PS50088">
    <property type="entry name" value="ANK_REPEAT"/>
    <property type="match status" value="1"/>
</dbReference>
<dbReference type="GO" id="GO:0099604">
    <property type="term" value="F:ligand-gated calcium channel activity"/>
    <property type="evidence" value="ECO:0007669"/>
    <property type="project" value="TreeGrafter"/>
</dbReference>
<dbReference type="Proteomes" id="UP000663889">
    <property type="component" value="Unassembled WGS sequence"/>
</dbReference>